<organism evidence="1 2">
    <name type="scientific">Diphasiastrum complanatum</name>
    <name type="common">Issler's clubmoss</name>
    <name type="synonym">Lycopodium complanatum</name>
    <dbReference type="NCBI Taxonomy" id="34168"/>
    <lineage>
        <taxon>Eukaryota</taxon>
        <taxon>Viridiplantae</taxon>
        <taxon>Streptophyta</taxon>
        <taxon>Embryophyta</taxon>
        <taxon>Tracheophyta</taxon>
        <taxon>Lycopodiopsida</taxon>
        <taxon>Lycopodiales</taxon>
        <taxon>Lycopodiaceae</taxon>
        <taxon>Lycopodioideae</taxon>
        <taxon>Diphasiastrum</taxon>
    </lineage>
</organism>
<evidence type="ECO:0000313" key="2">
    <source>
        <dbReference type="Proteomes" id="UP001162992"/>
    </source>
</evidence>
<dbReference type="EMBL" id="CM055108">
    <property type="protein sequence ID" value="KAJ7525124.1"/>
    <property type="molecule type" value="Genomic_DNA"/>
</dbReference>
<protein>
    <submittedName>
        <fullName evidence="1">Uncharacterized protein</fullName>
    </submittedName>
</protein>
<reference evidence="2" key="1">
    <citation type="journal article" date="2024" name="Proc. Natl. Acad. Sci. U.S.A.">
        <title>Extraordinary preservation of gene collinearity over three hundred million years revealed in homosporous lycophytes.</title>
        <authorList>
            <person name="Li C."/>
            <person name="Wickell D."/>
            <person name="Kuo L.Y."/>
            <person name="Chen X."/>
            <person name="Nie B."/>
            <person name="Liao X."/>
            <person name="Peng D."/>
            <person name="Ji J."/>
            <person name="Jenkins J."/>
            <person name="Williams M."/>
            <person name="Shu S."/>
            <person name="Plott C."/>
            <person name="Barry K."/>
            <person name="Rajasekar S."/>
            <person name="Grimwood J."/>
            <person name="Han X."/>
            <person name="Sun S."/>
            <person name="Hou Z."/>
            <person name="He W."/>
            <person name="Dai G."/>
            <person name="Sun C."/>
            <person name="Schmutz J."/>
            <person name="Leebens-Mack J.H."/>
            <person name="Li F.W."/>
            <person name="Wang L."/>
        </authorList>
    </citation>
    <scope>NUCLEOTIDE SEQUENCE [LARGE SCALE GENOMIC DNA]</scope>
    <source>
        <strain evidence="2">cv. PW_Plant_1</strain>
    </source>
</reference>
<proteinExistence type="predicted"/>
<evidence type="ECO:0000313" key="1">
    <source>
        <dbReference type="EMBL" id="KAJ7525124.1"/>
    </source>
</evidence>
<gene>
    <name evidence="1" type="ORF">O6H91_17G037200</name>
</gene>
<dbReference type="Proteomes" id="UP001162992">
    <property type="component" value="Chromosome 17"/>
</dbReference>
<sequence>MPGMMMLQSSIPVIVNGICQLPTNGRSMLLAAQCQASSGSYSGWDATAAFPLQTHSSLIARKGQKTQASRRENASRGLGIVAANSQQETSGILPLRIHYHRKHGDYADWGLHVWGCTMFSRAWEDPLLPSGVDDFGVYWDVTTKDGGILNFMIHQGDIKERAGSLPHAGHAIVWVVQDQLNQFFKKPDLYSLPMGDLGLARAFWVTRDLLAWHLDAANSHVNLHASKKATLHLSEKGVEGGDLKIKLEPHLNGLPDEVLEKFPQLSGYEAFRIPQSFDPKALVTYQLAVSATDESKAPLDATGIQLQGVLDDLFAYDGPLGPTFSDEEVFLHLWAPTAQNVRALLYSEPQAGDPEQVLQLEEKNGVWFTQGSKEWLGKYYLYEVTVFHPSTLRIETSLANDPYSRGLSANGERSLIVELSELSLKPEDWDSLHTEKPTLVSHNDIAIYELHVRDFSAFDQTVQPHVQGAFLAFTEKNSNGVKHLRQLAEAGLTHVHLLPTFDFASVDERKETWKALDAERLANLPPDSEEQQAAVAAIQDEDAYNWGYDPVNWGVPEGSYTLNPNSSLRTLEFRTMVQALNRLGLRVVLDVVYNHLHSSGPLSRYSVLDKVVPGYYLRRNKDGLIENSTCMNNTASEHYMVDRIIVDDLQHWATQYQVDGFRFDLMGHLMKRTMVRAKTLLQNLTIAHNGVDGSKLYLYGEGWDFGEIAHNGRGVNASQLNLADSGIGSFNDRIRDTVLGGSPFGDPLQQGFLTGLSLQPNGLDQGDQETMARALASTTDWILLGLAGNLRDYVFTNHKGEKVKGMEVLTFDKSPVAYAASPVETVNYVSAHDNETLFDIIMLKTSKEVSLEDRCRINHMASSIVAFSQGIPFFHAGDDLLRSKSLDRDSYNSGDWFNRLDFSYESNNWGVGLPPKEKNEGKWPLMRELLANSNLKPRKDQIVAASNKLLELLKIRYSSPLFRLKTANDVQARLQFYNTGPASIPGVIVMRLVDGDDGKPGLLQLDPNFRQIVVIFNARPTQISLQITTLKDLSLTLHPIHVKYPRYDCSIFSADKVVQLSKYDANGTFHIPSRTTSVFVESR</sequence>
<keyword evidence="2" id="KW-1185">Reference proteome</keyword>
<name>A0ACC2B5T6_DIPCM</name>
<comment type="caution">
    <text evidence="1">The sequence shown here is derived from an EMBL/GenBank/DDBJ whole genome shotgun (WGS) entry which is preliminary data.</text>
</comment>
<accession>A0ACC2B5T6</accession>